<sequence>MSKPTIPIQPSTSLSSSSHSALQMLVKLRHPVLPAKHNKLSFKILCSSQPSNPSSDQTFTLKSILLAIPNWADSIKERRMQQKRSLYDHEQWLQHRSSSRHIRHFLSSLNSRVILSLVPPVIVFTSVAVIIASYNSAVSMHWLPEFFPVLRSSSLPYQLTAPALALLLVFRTEASYSRFEEGRKAWTKVISGTNDFARQVIAISVESPSDALLKKALLQYIVAFPVALKCHLIYGSDIAGDLKNLLEVDDLAVVLSSKHRPLCIIEFISQSLQMLNLESSKWNVLESKISCFHEGIGVCEQLISTPIPLSYTRLTSRFLVLWHLTLPIILWEDCKWIVVPATFISAASLFCIEEVGVLIEEPFPMLALDELCKLVHNSIQEAITNEKKIQAQLNAKRKSHCSEHSPNGRPTI</sequence>
<evidence type="ECO:0000256" key="4">
    <source>
        <dbReference type="ARBA" id="ARBA00022989"/>
    </source>
</evidence>
<proteinExistence type="predicted"/>
<dbReference type="PANTHER" id="PTHR33281:SF1">
    <property type="entry name" value="VOLTAGE-DEPENDENT CHLORIDE CHANNEL 1, CHLOROPLASTIC"/>
    <property type="match status" value="1"/>
</dbReference>
<evidence type="ECO:0000256" key="6">
    <source>
        <dbReference type="ARBA" id="ARBA00023136"/>
    </source>
</evidence>
<dbReference type="GO" id="GO:0006811">
    <property type="term" value="P:monoatomic ion transport"/>
    <property type="evidence" value="ECO:0007669"/>
    <property type="project" value="UniProtKB-KW"/>
</dbReference>
<keyword evidence="3" id="KW-0812">Transmembrane</keyword>
<organism evidence="7 8">
    <name type="scientific">Ilex paraguariensis</name>
    <name type="common">yerba mate</name>
    <dbReference type="NCBI Taxonomy" id="185542"/>
    <lineage>
        <taxon>Eukaryota</taxon>
        <taxon>Viridiplantae</taxon>
        <taxon>Streptophyta</taxon>
        <taxon>Embryophyta</taxon>
        <taxon>Tracheophyta</taxon>
        <taxon>Spermatophyta</taxon>
        <taxon>Magnoliopsida</taxon>
        <taxon>eudicotyledons</taxon>
        <taxon>Gunneridae</taxon>
        <taxon>Pentapetalae</taxon>
        <taxon>asterids</taxon>
        <taxon>campanulids</taxon>
        <taxon>Aquifoliales</taxon>
        <taxon>Aquifoliaceae</taxon>
        <taxon>Ilex</taxon>
    </lineage>
</organism>
<dbReference type="Proteomes" id="UP001642360">
    <property type="component" value="Unassembled WGS sequence"/>
</dbReference>
<gene>
    <name evidence="7" type="ORF">ILEXP_LOCUS25313</name>
</gene>
<dbReference type="PANTHER" id="PTHR33281">
    <property type="entry name" value="UPF0187 PROTEIN YNEE"/>
    <property type="match status" value="1"/>
</dbReference>
<name>A0ABC8SHU7_9AQUA</name>
<comment type="caution">
    <text evidence="7">The sequence shown here is derived from an EMBL/GenBank/DDBJ whole genome shotgun (WGS) entry which is preliminary data.</text>
</comment>
<dbReference type="InterPro" id="IPR024701">
    <property type="entry name" value="VCCN1/2"/>
</dbReference>
<evidence type="ECO:0000256" key="5">
    <source>
        <dbReference type="ARBA" id="ARBA00023065"/>
    </source>
</evidence>
<comment type="subcellular location">
    <subcellularLocation>
        <location evidence="1">Membrane</location>
        <topology evidence="1">Multi-pass membrane protein</topology>
    </subcellularLocation>
</comment>
<keyword evidence="2" id="KW-0813">Transport</keyword>
<dbReference type="InterPro" id="IPR044669">
    <property type="entry name" value="YneE/VCCN1/2-like"/>
</dbReference>
<keyword evidence="6" id="KW-0472">Membrane</keyword>
<dbReference type="PIRSF" id="PIRSF016988">
    <property type="entry name" value="UCP016988"/>
    <property type="match status" value="1"/>
</dbReference>
<accession>A0ABC8SHU7</accession>
<keyword evidence="4" id="KW-1133">Transmembrane helix</keyword>
<evidence type="ECO:0000256" key="3">
    <source>
        <dbReference type="ARBA" id="ARBA00022692"/>
    </source>
</evidence>
<evidence type="ECO:0000256" key="1">
    <source>
        <dbReference type="ARBA" id="ARBA00004141"/>
    </source>
</evidence>
<keyword evidence="5" id="KW-0406">Ion transport</keyword>
<evidence type="ECO:0000313" key="8">
    <source>
        <dbReference type="Proteomes" id="UP001642360"/>
    </source>
</evidence>
<evidence type="ECO:0000256" key="2">
    <source>
        <dbReference type="ARBA" id="ARBA00022448"/>
    </source>
</evidence>
<dbReference type="AlphaFoldDB" id="A0ABC8SHU7"/>
<reference evidence="7 8" key="1">
    <citation type="submission" date="2024-02" db="EMBL/GenBank/DDBJ databases">
        <authorList>
            <person name="Vignale AGUSTIN F."/>
            <person name="Sosa J E."/>
            <person name="Modenutti C."/>
        </authorList>
    </citation>
    <scope>NUCLEOTIDE SEQUENCE [LARGE SCALE GENOMIC DNA]</scope>
</reference>
<dbReference type="Pfam" id="PF25539">
    <property type="entry name" value="Bestrophin_2"/>
    <property type="match status" value="1"/>
</dbReference>
<dbReference type="GO" id="GO:0016020">
    <property type="term" value="C:membrane"/>
    <property type="evidence" value="ECO:0007669"/>
    <property type="project" value="UniProtKB-SubCell"/>
</dbReference>
<evidence type="ECO:0000313" key="7">
    <source>
        <dbReference type="EMBL" id="CAK9156764.1"/>
    </source>
</evidence>
<dbReference type="EMBL" id="CAUOFW020002903">
    <property type="protein sequence ID" value="CAK9156764.1"/>
    <property type="molecule type" value="Genomic_DNA"/>
</dbReference>
<keyword evidence="8" id="KW-1185">Reference proteome</keyword>
<protein>
    <submittedName>
        <fullName evidence="7">Uncharacterized protein</fullName>
    </submittedName>
</protein>